<organism evidence="1 2">
    <name type="scientific">Neotamlana laminarinivorans</name>
    <dbReference type="NCBI Taxonomy" id="2883124"/>
    <lineage>
        <taxon>Bacteria</taxon>
        <taxon>Pseudomonadati</taxon>
        <taxon>Bacteroidota</taxon>
        <taxon>Flavobacteriia</taxon>
        <taxon>Flavobacteriales</taxon>
        <taxon>Flavobacteriaceae</taxon>
        <taxon>Neotamlana</taxon>
    </lineage>
</organism>
<protein>
    <submittedName>
        <fullName evidence="1">Uncharacterized protein</fullName>
    </submittedName>
</protein>
<gene>
    <name evidence="1" type="ORF">LG649_14400</name>
</gene>
<dbReference type="Proteomes" id="UP001139199">
    <property type="component" value="Unassembled WGS sequence"/>
</dbReference>
<evidence type="ECO:0000313" key="1">
    <source>
        <dbReference type="EMBL" id="MCB4800041.1"/>
    </source>
</evidence>
<proteinExistence type="predicted"/>
<comment type="caution">
    <text evidence="1">The sequence shown here is derived from an EMBL/GenBank/DDBJ whole genome shotgun (WGS) entry which is preliminary data.</text>
</comment>
<accession>A0A9X1I281</accession>
<name>A0A9X1I281_9FLAO</name>
<dbReference type="AlphaFoldDB" id="A0A9X1I281"/>
<dbReference type="RefSeq" id="WP_226544524.1">
    <property type="nucleotide sequence ID" value="NZ_JAJAPW010000008.1"/>
</dbReference>
<dbReference type="EMBL" id="JAJAPW010000008">
    <property type="protein sequence ID" value="MCB4800041.1"/>
    <property type="molecule type" value="Genomic_DNA"/>
</dbReference>
<reference evidence="1" key="1">
    <citation type="submission" date="2021-10" db="EMBL/GenBank/DDBJ databases">
        <title>Tamlana sargassums sp. nov., and Tamlana laminarinivorans sp. nov., two new bacteria isolated from the brown alga.</title>
        <authorList>
            <person name="Li J."/>
        </authorList>
    </citation>
    <scope>NUCLEOTIDE SEQUENCE</scope>
    <source>
        <strain evidence="1">PT2-4</strain>
    </source>
</reference>
<evidence type="ECO:0000313" key="2">
    <source>
        <dbReference type="Proteomes" id="UP001139199"/>
    </source>
</evidence>
<keyword evidence="2" id="KW-1185">Reference proteome</keyword>
<sequence length="140" mass="15793">MSIKDSDLKHLITMSCKNNLGYMYFLNNIVIIEFDEGVHVDLKNTKSLFKQLKKYFGENKPFGVVANRVNSYSVKLLDIPAFRNQLKNLSGYAVVGHDPASIMNAAIESNFCLSDDVGHDNIYEAIFSVNNKVKKRLKAS</sequence>